<keyword evidence="2" id="KW-0808">Transferase</keyword>
<dbReference type="SUPFAM" id="SSF55729">
    <property type="entry name" value="Acyl-CoA N-acyltransferases (Nat)"/>
    <property type="match status" value="1"/>
</dbReference>
<gene>
    <name evidence="7" type="ORF">OO013_16955</name>
</gene>
<keyword evidence="3" id="KW-0133">Cell shape</keyword>
<name>A0ABT3RW53_9BACT</name>
<accession>A0ABT3RW53</accession>
<comment type="caution">
    <text evidence="7">The sequence shown here is derived from an EMBL/GenBank/DDBJ whole genome shotgun (WGS) entry which is preliminary data.</text>
</comment>
<organism evidence="7 8">
    <name type="scientific">Mangrovivirga halotolerans</name>
    <dbReference type="NCBI Taxonomy" id="2993936"/>
    <lineage>
        <taxon>Bacteria</taxon>
        <taxon>Pseudomonadati</taxon>
        <taxon>Bacteroidota</taxon>
        <taxon>Cytophagia</taxon>
        <taxon>Cytophagales</taxon>
        <taxon>Mangrovivirgaceae</taxon>
        <taxon>Mangrovivirga</taxon>
    </lineage>
</organism>
<dbReference type="EMBL" id="JAPFQN010000010">
    <property type="protein sequence ID" value="MCX2745573.1"/>
    <property type="molecule type" value="Genomic_DNA"/>
</dbReference>
<keyword evidence="5" id="KW-0012">Acyltransferase</keyword>
<evidence type="ECO:0000256" key="3">
    <source>
        <dbReference type="ARBA" id="ARBA00022960"/>
    </source>
</evidence>
<dbReference type="InterPro" id="IPR016181">
    <property type="entry name" value="Acyl_CoA_acyltransferase"/>
</dbReference>
<dbReference type="InterPro" id="IPR003447">
    <property type="entry name" value="FEMABX"/>
</dbReference>
<evidence type="ECO:0000256" key="1">
    <source>
        <dbReference type="ARBA" id="ARBA00009943"/>
    </source>
</evidence>
<keyword evidence="4" id="KW-0573">Peptidoglycan synthesis</keyword>
<evidence type="ECO:0000256" key="6">
    <source>
        <dbReference type="ARBA" id="ARBA00023316"/>
    </source>
</evidence>
<sequence length="369" mass="42926">MNCQVVKKELNDLKPTNVLPQTSFWGKIKNNQGFIPAGFEITVSKDLINSQSQNTKFTNDDLLILIKYLDANYCFAYVPYGPKIEPAFENHGIFLEELSEIIKGQLPSNCVFIRYDLMWQNQWSKEDDYYDEDGNWTGPPSEYIQEMRLNYNTQNYKLRKSPGDNLPMNTFFLDLKKDNEELLRGMRYHTRNRIKKASKKGIEVNEYGVEKIDDWFKLYTETAIRSNLPKQTPDYFEQIWKNQDNSQQGVKVKLLIAEHEGNPLSSMFLALSKNRGTYLFGASTAMQNKMPASYALQWKAIQVSKEHGCSEYDMFGSAPNLDQNHPLSGVHRFKRGFGGELFHRMGCWDYVFDEYTYQNVRIVESSSKN</sequence>
<evidence type="ECO:0000256" key="5">
    <source>
        <dbReference type="ARBA" id="ARBA00023315"/>
    </source>
</evidence>
<dbReference type="InterPro" id="IPR050644">
    <property type="entry name" value="PG_Glycine_Bridge_Synth"/>
</dbReference>
<protein>
    <submittedName>
        <fullName evidence="7">Peptidoglycan bridge formation glycyltransferase FemA/FemB family protein</fullName>
    </submittedName>
</protein>
<evidence type="ECO:0000313" key="7">
    <source>
        <dbReference type="EMBL" id="MCX2745573.1"/>
    </source>
</evidence>
<dbReference type="Gene3D" id="3.40.630.30">
    <property type="match status" value="1"/>
</dbReference>
<keyword evidence="8" id="KW-1185">Reference proteome</keyword>
<reference evidence="7 8" key="1">
    <citation type="submission" date="2022-11" db="EMBL/GenBank/DDBJ databases">
        <title>The characterization of three novel Bacteroidetes species and genomic analysis of their roles in tidal elemental geochemical cycles.</title>
        <authorList>
            <person name="Ma K."/>
        </authorList>
    </citation>
    <scope>NUCLEOTIDE SEQUENCE [LARGE SCALE GENOMIC DNA]</scope>
    <source>
        <strain evidence="7 8">M17</strain>
    </source>
</reference>
<evidence type="ECO:0000256" key="4">
    <source>
        <dbReference type="ARBA" id="ARBA00022984"/>
    </source>
</evidence>
<proteinExistence type="inferred from homology"/>
<dbReference type="PANTHER" id="PTHR36174:SF1">
    <property type="entry name" value="LIPID II:GLYCINE GLYCYLTRANSFERASE"/>
    <property type="match status" value="1"/>
</dbReference>
<dbReference type="PANTHER" id="PTHR36174">
    <property type="entry name" value="LIPID II:GLYCINE GLYCYLTRANSFERASE"/>
    <property type="match status" value="1"/>
</dbReference>
<comment type="similarity">
    <text evidence="1">Belongs to the FemABX family.</text>
</comment>
<dbReference type="Pfam" id="PF02388">
    <property type="entry name" value="FemAB"/>
    <property type="match status" value="2"/>
</dbReference>
<dbReference type="Proteomes" id="UP001209885">
    <property type="component" value="Unassembled WGS sequence"/>
</dbReference>
<dbReference type="RefSeq" id="WP_266058171.1">
    <property type="nucleotide sequence ID" value="NZ_JAPFQN010000010.1"/>
</dbReference>
<keyword evidence="6" id="KW-0961">Cell wall biogenesis/degradation</keyword>
<evidence type="ECO:0000313" key="8">
    <source>
        <dbReference type="Proteomes" id="UP001209885"/>
    </source>
</evidence>
<dbReference type="PROSITE" id="PS51191">
    <property type="entry name" value="FEMABX"/>
    <property type="match status" value="1"/>
</dbReference>
<evidence type="ECO:0000256" key="2">
    <source>
        <dbReference type="ARBA" id="ARBA00022679"/>
    </source>
</evidence>